<dbReference type="InterPro" id="IPR021268">
    <property type="entry name" value="DUF2845"/>
</dbReference>
<organism evidence="3 4">
    <name type="scientific">Myxococcus llanfairpwllgwyngyllgogerychwyrndrobwllllantysiliogogogochensis</name>
    <dbReference type="NCBI Taxonomy" id="2590453"/>
    <lineage>
        <taxon>Bacteria</taxon>
        <taxon>Pseudomonadati</taxon>
        <taxon>Myxococcota</taxon>
        <taxon>Myxococcia</taxon>
        <taxon>Myxococcales</taxon>
        <taxon>Cystobacterineae</taxon>
        <taxon>Myxococcaceae</taxon>
        <taxon>Myxococcus</taxon>
    </lineage>
</organism>
<gene>
    <name evidence="3" type="ORF">FJV41_34020</name>
</gene>
<accession>A0A540WR48</accession>
<protein>
    <submittedName>
        <fullName evidence="3">DUF2845 domain-containing protein</fullName>
    </submittedName>
</protein>
<feature type="region of interest" description="Disordered" evidence="1">
    <location>
        <begin position="45"/>
        <end position="75"/>
    </location>
</feature>
<comment type="caution">
    <text evidence="3">The sequence shown here is derived from an EMBL/GenBank/DDBJ whole genome shotgun (WGS) entry which is preliminary data.</text>
</comment>
<reference evidence="3 4" key="1">
    <citation type="submission" date="2019-06" db="EMBL/GenBank/DDBJ databases">
        <authorList>
            <person name="Livingstone P."/>
            <person name="Whitworth D."/>
        </authorList>
    </citation>
    <scope>NUCLEOTIDE SEQUENCE [LARGE SCALE GENOMIC DNA]</scope>
    <source>
        <strain evidence="3 4">AM401</strain>
    </source>
</reference>
<dbReference type="AlphaFoldDB" id="A0A540WR48"/>
<dbReference type="EMBL" id="VIFM01000186">
    <property type="protein sequence ID" value="TQF11481.1"/>
    <property type="molecule type" value="Genomic_DNA"/>
</dbReference>
<proteinExistence type="predicted"/>
<sequence length="113" mass="12318">MRTLLAGLVLACLIVPFSGEAATLRCGNKLISDGASQSDALMKCGEPMSKHTREESTSTRNRVREGKEESSTTQTVTVQVEEWTYNFGPNRLMQVAVFTDGKLTDVRSAGYGK</sequence>
<evidence type="ECO:0000313" key="3">
    <source>
        <dbReference type="EMBL" id="TQF11481.1"/>
    </source>
</evidence>
<dbReference type="OrthoDB" id="5522210at2"/>
<keyword evidence="4" id="KW-1185">Reference proteome</keyword>
<evidence type="ECO:0000313" key="4">
    <source>
        <dbReference type="Proteomes" id="UP000315369"/>
    </source>
</evidence>
<feature type="chain" id="PRO_5021997549" evidence="2">
    <location>
        <begin position="22"/>
        <end position="113"/>
    </location>
</feature>
<evidence type="ECO:0000256" key="2">
    <source>
        <dbReference type="SAM" id="SignalP"/>
    </source>
</evidence>
<keyword evidence="2" id="KW-0732">Signal</keyword>
<dbReference type="Pfam" id="PF11006">
    <property type="entry name" value="DUF2845"/>
    <property type="match status" value="1"/>
</dbReference>
<dbReference type="RefSeq" id="WP_141646765.1">
    <property type="nucleotide sequence ID" value="NZ_VIFM01000186.1"/>
</dbReference>
<dbReference type="Proteomes" id="UP000315369">
    <property type="component" value="Unassembled WGS sequence"/>
</dbReference>
<feature type="compositionally biased region" description="Basic and acidic residues" evidence="1">
    <location>
        <begin position="48"/>
        <end position="70"/>
    </location>
</feature>
<feature type="signal peptide" evidence="2">
    <location>
        <begin position="1"/>
        <end position="21"/>
    </location>
</feature>
<name>A0A540WR48_9BACT</name>
<evidence type="ECO:0000256" key="1">
    <source>
        <dbReference type="SAM" id="MobiDB-lite"/>
    </source>
</evidence>